<accession>A0A9K3E608</accession>
<gene>
    <name evidence="1" type="ORF">HanXRQr2_Chr15g0722571</name>
</gene>
<dbReference type="Proteomes" id="UP000215914">
    <property type="component" value="Unassembled WGS sequence"/>
</dbReference>
<evidence type="ECO:0000313" key="2">
    <source>
        <dbReference type="Proteomes" id="UP000215914"/>
    </source>
</evidence>
<name>A0A9K3E608_HELAN</name>
<organism evidence="1 2">
    <name type="scientific">Helianthus annuus</name>
    <name type="common">Common sunflower</name>
    <dbReference type="NCBI Taxonomy" id="4232"/>
    <lineage>
        <taxon>Eukaryota</taxon>
        <taxon>Viridiplantae</taxon>
        <taxon>Streptophyta</taxon>
        <taxon>Embryophyta</taxon>
        <taxon>Tracheophyta</taxon>
        <taxon>Spermatophyta</taxon>
        <taxon>Magnoliopsida</taxon>
        <taxon>eudicotyledons</taxon>
        <taxon>Gunneridae</taxon>
        <taxon>Pentapetalae</taxon>
        <taxon>asterids</taxon>
        <taxon>campanulids</taxon>
        <taxon>Asterales</taxon>
        <taxon>Asteraceae</taxon>
        <taxon>Asteroideae</taxon>
        <taxon>Heliantheae alliance</taxon>
        <taxon>Heliantheae</taxon>
        <taxon>Helianthus</taxon>
    </lineage>
</organism>
<protein>
    <submittedName>
        <fullName evidence="1">Uncharacterized protein</fullName>
    </submittedName>
</protein>
<dbReference type="Gramene" id="mRNA:HanXRQr2_Chr15g0722571">
    <property type="protein sequence ID" value="CDS:HanXRQr2_Chr15g0722571.1"/>
    <property type="gene ID" value="HanXRQr2_Chr15g0722571"/>
</dbReference>
<dbReference type="EMBL" id="MNCJ02000330">
    <property type="protein sequence ID" value="KAF5767042.1"/>
    <property type="molecule type" value="Genomic_DNA"/>
</dbReference>
<comment type="caution">
    <text evidence="1">The sequence shown here is derived from an EMBL/GenBank/DDBJ whole genome shotgun (WGS) entry which is preliminary data.</text>
</comment>
<keyword evidence="2" id="KW-1185">Reference proteome</keyword>
<reference evidence="1" key="1">
    <citation type="journal article" date="2017" name="Nature">
        <title>The sunflower genome provides insights into oil metabolism, flowering and Asterid evolution.</title>
        <authorList>
            <person name="Badouin H."/>
            <person name="Gouzy J."/>
            <person name="Grassa C.J."/>
            <person name="Murat F."/>
            <person name="Staton S.E."/>
            <person name="Cottret L."/>
            <person name="Lelandais-Briere C."/>
            <person name="Owens G.L."/>
            <person name="Carrere S."/>
            <person name="Mayjonade B."/>
            <person name="Legrand L."/>
            <person name="Gill N."/>
            <person name="Kane N.C."/>
            <person name="Bowers J.E."/>
            <person name="Hubner S."/>
            <person name="Bellec A."/>
            <person name="Berard A."/>
            <person name="Berges H."/>
            <person name="Blanchet N."/>
            <person name="Boniface M.C."/>
            <person name="Brunel D."/>
            <person name="Catrice O."/>
            <person name="Chaidir N."/>
            <person name="Claudel C."/>
            <person name="Donnadieu C."/>
            <person name="Faraut T."/>
            <person name="Fievet G."/>
            <person name="Helmstetter N."/>
            <person name="King M."/>
            <person name="Knapp S.J."/>
            <person name="Lai Z."/>
            <person name="Le Paslier M.C."/>
            <person name="Lippi Y."/>
            <person name="Lorenzon L."/>
            <person name="Mandel J.R."/>
            <person name="Marage G."/>
            <person name="Marchand G."/>
            <person name="Marquand E."/>
            <person name="Bret-Mestries E."/>
            <person name="Morien E."/>
            <person name="Nambeesan S."/>
            <person name="Nguyen T."/>
            <person name="Pegot-Espagnet P."/>
            <person name="Pouilly N."/>
            <person name="Raftis F."/>
            <person name="Sallet E."/>
            <person name="Schiex T."/>
            <person name="Thomas J."/>
            <person name="Vandecasteele C."/>
            <person name="Vares D."/>
            <person name="Vear F."/>
            <person name="Vautrin S."/>
            <person name="Crespi M."/>
            <person name="Mangin B."/>
            <person name="Burke J.M."/>
            <person name="Salse J."/>
            <person name="Munos S."/>
            <person name="Vincourt P."/>
            <person name="Rieseberg L.H."/>
            <person name="Langlade N.B."/>
        </authorList>
    </citation>
    <scope>NUCLEOTIDE SEQUENCE</scope>
    <source>
        <tissue evidence="1">Leaves</tissue>
    </source>
</reference>
<proteinExistence type="predicted"/>
<dbReference type="AlphaFoldDB" id="A0A9K3E608"/>
<reference evidence="1" key="2">
    <citation type="submission" date="2020-06" db="EMBL/GenBank/DDBJ databases">
        <title>Helianthus annuus Genome sequencing and assembly Release 2.</title>
        <authorList>
            <person name="Gouzy J."/>
            <person name="Langlade N."/>
            <person name="Munos S."/>
        </authorList>
    </citation>
    <scope>NUCLEOTIDE SEQUENCE</scope>
    <source>
        <tissue evidence="1">Leaves</tissue>
    </source>
</reference>
<sequence length="49" mass="6332">MMYSISIRIVYFRLRIASIEDEEWMQVCFRLEREREREIIIVFFKFFYK</sequence>
<evidence type="ECO:0000313" key="1">
    <source>
        <dbReference type="EMBL" id="KAF5767042.1"/>
    </source>
</evidence>